<gene>
    <name evidence="4 7" type="primary">lapB</name>
    <name evidence="7" type="ORF">EJE83_15080</name>
    <name evidence="8" type="ORF">PAP18089_03430</name>
</gene>
<dbReference type="InterPro" id="IPR019734">
    <property type="entry name" value="TPR_rpt"/>
</dbReference>
<dbReference type="GO" id="GO:0008653">
    <property type="term" value="P:lipopolysaccharide metabolic process"/>
    <property type="evidence" value="ECO:0007669"/>
    <property type="project" value="InterPro"/>
</dbReference>
<evidence type="ECO:0000313" key="9">
    <source>
        <dbReference type="Proteomes" id="UP000270216"/>
    </source>
</evidence>
<dbReference type="HAMAP" id="MF_00994">
    <property type="entry name" value="LPS_assembly_LapB"/>
    <property type="match status" value="1"/>
</dbReference>
<keyword evidence="2 4" id="KW-0677">Repeat</keyword>
<dbReference type="KEGG" id="papi:SG18_15125"/>
<keyword evidence="4" id="KW-1003">Cell membrane</keyword>
<feature type="binding site" evidence="4">
    <location>
        <position position="360"/>
    </location>
    <ligand>
        <name>Fe cation</name>
        <dbReference type="ChEBI" id="CHEBI:24875"/>
    </ligand>
</feature>
<dbReference type="Pfam" id="PF13432">
    <property type="entry name" value="TPR_16"/>
    <property type="match status" value="2"/>
</dbReference>
<reference evidence="7 9" key="1">
    <citation type="submission" date="2018-12" db="EMBL/GenBank/DDBJ databases">
        <title>Whole genome sequence of a Pandoraea apista isolate from a patient with cystic fibrosis.</title>
        <authorList>
            <person name="Kenna D.T."/>
            <person name="Turton J.F."/>
        </authorList>
    </citation>
    <scope>NUCLEOTIDE SEQUENCE [LARGE SCALE GENOMIC DNA]</scope>
    <source>
        <strain evidence="7 9">Pa13324</strain>
    </source>
</reference>
<dbReference type="Proteomes" id="UP000270216">
    <property type="component" value="Unassembled WGS sequence"/>
</dbReference>
<name>A0A0B5FHJ2_9BURK</name>
<evidence type="ECO:0000256" key="2">
    <source>
        <dbReference type="ARBA" id="ARBA00022737"/>
    </source>
</evidence>
<dbReference type="InterPro" id="IPR030865">
    <property type="entry name" value="LapB"/>
</dbReference>
<keyword evidence="3 4" id="KW-0802">TPR repeat</keyword>
<dbReference type="InterPro" id="IPR011990">
    <property type="entry name" value="TPR-like_helical_dom_sf"/>
</dbReference>
<evidence type="ECO:0000256" key="4">
    <source>
        <dbReference type="HAMAP-Rule" id="MF_00994"/>
    </source>
</evidence>
<evidence type="ECO:0000256" key="5">
    <source>
        <dbReference type="SAM" id="Phobius"/>
    </source>
</evidence>
<feature type="binding site" evidence="4">
    <location>
        <position position="374"/>
    </location>
    <ligand>
        <name>Fe cation</name>
        <dbReference type="ChEBI" id="CHEBI:24875"/>
    </ligand>
</feature>
<dbReference type="Gene3D" id="1.25.40.10">
    <property type="entry name" value="Tetratricopeptide repeat domain"/>
    <property type="match status" value="2"/>
</dbReference>
<sequence>MEFEVWWLLAIPVIFGCGWVAARLDLRSLLSESRNLPASYFRGLNFLLNEQPDKAIDAFIEVAKLDPETTELHFALGSLFRRRGETERAIRVHQNLLSRDDLPQADQEHALYELGHDFLKAGLLDRAEEAFGRLHTGAYAKAAQHAKLTIYQIEKEWRKALTEAETLSDLDPAVSYRKEIAQFHCELAQEALQRKDAGAVTQELDAALEVNPANVRAPLLRGDMLLAAGDAQGALKVLSTIEQQNPVYLGLAAKRLMRAYEALDRAPEGLAVLRDGLRKNPSDDLLEIVYEKTVALEGPEAALKLMREQMHRAPSALGMTRLLEAHAATAAGDTQSDLQLMGKLITQRTKSLPRYVCDQCGFRARLFYWQCPGCNGWETYTPRRADVPAAS</sequence>
<dbReference type="EMBL" id="CABPSX010000007">
    <property type="protein sequence ID" value="VVG72435.1"/>
    <property type="molecule type" value="Genomic_DNA"/>
</dbReference>
<comment type="function">
    <text evidence="4">Modulates cellular lipopolysaccharide (LPS) levels by regulating LpxC, which is involved in lipid A biosynthesis. May act by modulating the proteolytic activity of FtsH towards LpxC. May also coordinate assembly of proteins involved in LPS synthesis at the plasma membrane.</text>
</comment>
<dbReference type="SMART" id="SM00028">
    <property type="entry name" value="TPR"/>
    <property type="match status" value="3"/>
</dbReference>
<dbReference type="InterPro" id="IPR041166">
    <property type="entry name" value="Rubredoxin_2"/>
</dbReference>
<proteinExistence type="inferred from homology"/>
<dbReference type="InterPro" id="IPR051012">
    <property type="entry name" value="CellSynth/LPSAsmb/PSIAsmb"/>
</dbReference>
<organism evidence="8 10">
    <name type="scientific">Pandoraea apista</name>
    <dbReference type="NCBI Taxonomy" id="93218"/>
    <lineage>
        <taxon>Bacteria</taxon>
        <taxon>Pseudomonadati</taxon>
        <taxon>Pseudomonadota</taxon>
        <taxon>Betaproteobacteria</taxon>
        <taxon>Burkholderiales</taxon>
        <taxon>Burkholderiaceae</taxon>
        <taxon>Pandoraea</taxon>
    </lineage>
</organism>
<dbReference type="AlphaFoldDB" id="A0A0B5FHJ2"/>
<dbReference type="RefSeq" id="WP_042115055.1">
    <property type="nucleotide sequence ID" value="NZ_CABPSX010000007.1"/>
</dbReference>
<dbReference type="PANTHER" id="PTHR45586:SF1">
    <property type="entry name" value="LIPOPOLYSACCHARIDE ASSEMBLY PROTEIN B"/>
    <property type="match status" value="1"/>
</dbReference>
<evidence type="ECO:0000313" key="8">
    <source>
        <dbReference type="EMBL" id="VVG72435.1"/>
    </source>
</evidence>
<keyword evidence="4 5" id="KW-0812">Transmembrane</keyword>
<dbReference type="GO" id="GO:0009898">
    <property type="term" value="C:cytoplasmic side of plasma membrane"/>
    <property type="evidence" value="ECO:0007669"/>
    <property type="project" value="UniProtKB-UniRule"/>
</dbReference>
<dbReference type="Proteomes" id="UP000364291">
    <property type="component" value="Unassembled WGS sequence"/>
</dbReference>
<dbReference type="EMBL" id="RWHX01000027">
    <property type="protein sequence ID" value="RSK79347.1"/>
    <property type="molecule type" value="Genomic_DNA"/>
</dbReference>
<dbReference type="GO" id="GO:0046890">
    <property type="term" value="P:regulation of lipid biosynthetic process"/>
    <property type="evidence" value="ECO:0007669"/>
    <property type="project" value="UniProtKB-UniRule"/>
</dbReference>
<dbReference type="GO" id="GO:0005506">
    <property type="term" value="F:iron ion binding"/>
    <property type="evidence" value="ECO:0007669"/>
    <property type="project" value="UniProtKB-UniRule"/>
</dbReference>
<evidence type="ECO:0000256" key="3">
    <source>
        <dbReference type="ARBA" id="ARBA00022803"/>
    </source>
</evidence>
<dbReference type="STRING" id="93218.XM39_15320"/>
<dbReference type="PANTHER" id="PTHR45586">
    <property type="entry name" value="TPR REPEAT-CONTAINING PROTEIN PA4667"/>
    <property type="match status" value="1"/>
</dbReference>
<evidence type="ECO:0000313" key="7">
    <source>
        <dbReference type="EMBL" id="RSK79347.1"/>
    </source>
</evidence>
<evidence type="ECO:0000256" key="1">
    <source>
        <dbReference type="ARBA" id="ARBA00022723"/>
    </source>
</evidence>
<feature type="domain" description="LapB rubredoxin metal binding" evidence="6">
    <location>
        <begin position="355"/>
        <end position="379"/>
    </location>
</feature>
<keyword evidence="4" id="KW-0408">Iron</keyword>
<dbReference type="SUPFAM" id="SSF48452">
    <property type="entry name" value="TPR-like"/>
    <property type="match status" value="2"/>
</dbReference>
<dbReference type="NCBIfam" id="NF008755">
    <property type="entry name" value="PRK11788.1-3"/>
    <property type="match status" value="1"/>
</dbReference>
<keyword evidence="4 5" id="KW-0472">Membrane</keyword>
<keyword evidence="9" id="KW-1185">Reference proteome</keyword>
<dbReference type="Pfam" id="PF18073">
    <property type="entry name" value="Zn_ribbon_LapB"/>
    <property type="match status" value="1"/>
</dbReference>
<dbReference type="GO" id="GO:0016740">
    <property type="term" value="F:transferase activity"/>
    <property type="evidence" value="ECO:0007669"/>
    <property type="project" value="UniProtKB-KW"/>
</dbReference>
<feature type="binding site" evidence="4">
    <location>
        <position position="357"/>
    </location>
    <ligand>
        <name>Fe cation</name>
        <dbReference type="ChEBI" id="CHEBI:24875"/>
    </ligand>
</feature>
<dbReference type="GeneID" id="47015887"/>
<dbReference type="OrthoDB" id="507476at2"/>
<protein>
    <recommendedName>
        <fullName evidence="4">Lipopolysaccharide assembly protein B</fullName>
    </recommendedName>
</protein>
<evidence type="ECO:0000259" key="6">
    <source>
        <dbReference type="Pfam" id="PF18073"/>
    </source>
</evidence>
<evidence type="ECO:0000313" key="10">
    <source>
        <dbReference type="Proteomes" id="UP000364291"/>
    </source>
</evidence>
<keyword evidence="4" id="KW-0997">Cell inner membrane</keyword>
<dbReference type="NCBIfam" id="NF008757">
    <property type="entry name" value="PRK11788.1-5"/>
    <property type="match status" value="1"/>
</dbReference>
<feature type="topological domain" description="Cytoplasmic" evidence="4">
    <location>
        <begin position="23"/>
        <end position="391"/>
    </location>
</feature>
<reference evidence="8 10" key="2">
    <citation type="submission" date="2019-08" db="EMBL/GenBank/DDBJ databases">
        <authorList>
            <person name="Peeters C."/>
        </authorList>
    </citation>
    <scope>NUCLEOTIDE SEQUENCE [LARGE SCALE GENOMIC DNA]</scope>
    <source>
        <strain evidence="8 10">LMG 18089</strain>
    </source>
</reference>
<accession>A0A0B5FHJ2</accession>
<keyword evidence="4 5" id="KW-1133">Transmembrane helix</keyword>
<comment type="similarity">
    <text evidence="4">Belongs to the LapB family.</text>
</comment>
<feature type="binding site" evidence="4">
    <location>
        <position position="371"/>
    </location>
    <ligand>
        <name>Fe cation</name>
        <dbReference type="ChEBI" id="CHEBI:24875"/>
    </ligand>
</feature>
<keyword evidence="8" id="KW-0808">Transferase</keyword>
<keyword evidence="1 4" id="KW-0479">Metal-binding</keyword>
<comment type="subcellular location">
    <subcellularLocation>
        <location evidence="4">Cell inner membrane</location>
        <topology evidence="4">Single-pass membrane protein</topology>
        <orientation evidence="4">Cytoplasmic side</orientation>
    </subcellularLocation>
</comment>
<feature type="transmembrane region" description="Helical" evidence="5">
    <location>
        <begin position="6"/>
        <end position="26"/>
    </location>
</feature>